<protein>
    <recommendedName>
        <fullName evidence="1">6-phosphogluconate dehydrogenase NADP-binding domain-containing protein</fullName>
    </recommendedName>
</protein>
<dbReference type="AlphaFoldDB" id="A0A5S9MA78"/>
<feature type="domain" description="6-phosphogluconate dehydrogenase NADP-binding" evidence="1">
    <location>
        <begin position="7"/>
        <end position="55"/>
    </location>
</feature>
<evidence type="ECO:0000259" key="1">
    <source>
        <dbReference type="Pfam" id="PF03446"/>
    </source>
</evidence>
<accession>A0A5S9MA78</accession>
<gene>
    <name evidence="2" type="ORF">BsIDN1_24870</name>
</gene>
<dbReference type="EMBL" id="AP021906">
    <property type="protein sequence ID" value="BBP88869.1"/>
    <property type="molecule type" value="Genomic_DNA"/>
</dbReference>
<dbReference type="PANTHER" id="PTHR43060:SF15">
    <property type="entry name" value="3-HYDROXYISOBUTYRATE DEHYDROGENASE-LIKE 1, MITOCHONDRIAL-RELATED"/>
    <property type="match status" value="1"/>
</dbReference>
<dbReference type="Proteomes" id="UP000464658">
    <property type="component" value="Chromosome"/>
</dbReference>
<dbReference type="PANTHER" id="PTHR43060">
    <property type="entry name" value="3-HYDROXYISOBUTYRATE DEHYDROGENASE-LIKE 1, MITOCHONDRIAL-RELATED"/>
    <property type="match status" value="1"/>
</dbReference>
<dbReference type="GO" id="GO:0050661">
    <property type="term" value="F:NADP binding"/>
    <property type="evidence" value="ECO:0007669"/>
    <property type="project" value="InterPro"/>
</dbReference>
<name>A0A5S9MA78_BACIA</name>
<dbReference type="Gene3D" id="3.40.50.720">
    <property type="entry name" value="NAD(P)-binding Rossmann-like Domain"/>
    <property type="match status" value="1"/>
</dbReference>
<sequence length="81" mass="9001">MMAQIKTVGFIGIGVMGRSMAGHLMDAGYEVIVYTRTKAKADALIQKRGIMEAGSKRDCRKCRCRHHNGGISIGCRRDLFR</sequence>
<proteinExistence type="predicted"/>
<evidence type="ECO:0000313" key="2">
    <source>
        <dbReference type="EMBL" id="BBP88869.1"/>
    </source>
</evidence>
<evidence type="ECO:0000313" key="3">
    <source>
        <dbReference type="Proteomes" id="UP000464658"/>
    </source>
</evidence>
<dbReference type="InterPro" id="IPR036291">
    <property type="entry name" value="NAD(P)-bd_dom_sf"/>
</dbReference>
<organism evidence="2 3">
    <name type="scientific">Bacillus safensis</name>
    <dbReference type="NCBI Taxonomy" id="561879"/>
    <lineage>
        <taxon>Bacteria</taxon>
        <taxon>Bacillati</taxon>
        <taxon>Bacillota</taxon>
        <taxon>Bacilli</taxon>
        <taxon>Bacillales</taxon>
        <taxon>Bacillaceae</taxon>
        <taxon>Bacillus</taxon>
    </lineage>
</organism>
<dbReference type="SUPFAM" id="SSF51735">
    <property type="entry name" value="NAD(P)-binding Rossmann-fold domains"/>
    <property type="match status" value="1"/>
</dbReference>
<dbReference type="Pfam" id="PF03446">
    <property type="entry name" value="NAD_binding_2"/>
    <property type="match status" value="1"/>
</dbReference>
<dbReference type="InterPro" id="IPR006115">
    <property type="entry name" value="6PGDH_NADP-bd"/>
</dbReference>
<reference evidence="2 3" key="1">
    <citation type="submission" date="2019-12" db="EMBL/GenBank/DDBJ databases">
        <title>Full genome sequence of a Bacillus safensis strain isolated from commercially available natto in Indonesia.</title>
        <authorList>
            <person name="Yoshida M."/>
            <person name="Uomi M."/>
            <person name="Waturangi D."/>
            <person name="Ekaputri J.J."/>
            <person name="Setiamarga D.H.E."/>
        </authorList>
    </citation>
    <scope>NUCLEOTIDE SEQUENCE [LARGE SCALE GENOMIC DNA]</scope>
    <source>
        <strain evidence="2 3">IDN1</strain>
    </source>
</reference>